<evidence type="ECO:0008006" key="3">
    <source>
        <dbReference type="Google" id="ProtNLM"/>
    </source>
</evidence>
<gene>
    <name evidence="1" type="ORF">ACFSRZ_14035</name>
</gene>
<comment type="caution">
    <text evidence="1">The sequence shown here is derived from an EMBL/GenBank/DDBJ whole genome shotgun (WGS) entry which is preliminary data.</text>
</comment>
<protein>
    <recommendedName>
        <fullName evidence="3">Lipoprotein</fullName>
    </recommendedName>
</protein>
<dbReference type="RefSeq" id="WP_379667198.1">
    <property type="nucleotide sequence ID" value="NZ_JBHULH010000011.1"/>
</dbReference>
<name>A0ABW5LYT4_9FLAO</name>
<dbReference type="Proteomes" id="UP001597508">
    <property type="component" value="Unassembled WGS sequence"/>
</dbReference>
<dbReference type="PROSITE" id="PS51257">
    <property type="entry name" value="PROKAR_LIPOPROTEIN"/>
    <property type="match status" value="1"/>
</dbReference>
<organism evidence="1 2">
    <name type="scientific">Pseudotenacibaculum haliotis</name>
    <dbReference type="NCBI Taxonomy" id="1862138"/>
    <lineage>
        <taxon>Bacteria</taxon>
        <taxon>Pseudomonadati</taxon>
        <taxon>Bacteroidota</taxon>
        <taxon>Flavobacteriia</taxon>
        <taxon>Flavobacteriales</taxon>
        <taxon>Flavobacteriaceae</taxon>
        <taxon>Pseudotenacibaculum</taxon>
    </lineage>
</organism>
<proteinExistence type="predicted"/>
<evidence type="ECO:0000313" key="1">
    <source>
        <dbReference type="EMBL" id="MFD2568492.1"/>
    </source>
</evidence>
<evidence type="ECO:0000313" key="2">
    <source>
        <dbReference type="Proteomes" id="UP001597508"/>
    </source>
</evidence>
<sequence length="246" mass="27664">MNAKSLIFSCLFLSILLLGCTSEDSIEMEDLSKKNDRSQISKEIKSSIISNGGSKKLSEFFGDLILGNLEGKMYDTKSILKELDNLNQKTFFDERASAPCPNSTGTGSPFPSNVGWTQRQVMYGDLQLNFDYGANNFYFYRFGRTIILASTGPSHENFTLEPFALNTFPRNSTDISGSECIKTAGFTLGYNNVTILSHQKLDKISTYVLQDNNDYRYAAYRVANYSNNVFFFPIFSTEHKDAIGFK</sequence>
<reference evidence="2" key="1">
    <citation type="journal article" date="2019" name="Int. J. Syst. Evol. Microbiol.">
        <title>The Global Catalogue of Microorganisms (GCM) 10K type strain sequencing project: providing services to taxonomists for standard genome sequencing and annotation.</title>
        <authorList>
            <consortium name="The Broad Institute Genomics Platform"/>
            <consortium name="The Broad Institute Genome Sequencing Center for Infectious Disease"/>
            <person name="Wu L."/>
            <person name="Ma J."/>
        </authorList>
    </citation>
    <scope>NUCLEOTIDE SEQUENCE [LARGE SCALE GENOMIC DNA]</scope>
    <source>
        <strain evidence="2">KCTC 52127</strain>
    </source>
</reference>
<dbReference type="EMBL" id="JBHULH010000011">
    <property type="protein sequence ID" value="MFD2568492.1"/>
    <property type="molecule type" value="Genomic_DNA"/>
</dbReference>
<accession>A0ABW5LYT4</accession>
<keyword evidence="2" id="KW-1185">Reference proteome</keyword>